<evidence type="ECO:0000256" key="1">
    <source>
        <dbReference type="SAM" id="MobiDB-lite"/>
    </source>
</evidence>
<geneLocation type="plasmid" evidence="2 3">
    <name>unnamed1</name>
</geneLocation>
<keyword evidence="2" id="KW-0614">Plasmid</keyword>
<feature type="compositionally biased region" description="Basic and acidic residues" evidence="1">
    <location>
        <begin position="140"/>
        <end position="153"/>
    </location>
</feature>
<dbReference type="Proteomes" id="UP000515377">
    <property type="component" value="Plasmid unnamed1"/>
</dbReference>
<feature type="region of interest" description="Disordered" evidence="1">
    <location>
        <begin position="133"/>
        <end position="153"/>
    </location>
</feature>
<name>A0A9X7UG44_SPHYA</name>
<gene>
    <name evidence="2" type="ORF">H3V42_32115</name>
</gene>
<proteinExistence type="predicted"/>
<dbReference type="RefSeq" id="WP_125988441.1">
    <property type="nucleotide sequence ID" value="NZ_CALUBW010000105.1"/>
</dbReference>
<evidence type="ECO:0000313" key="2">
    <source>
        <dbReference type="EMBL" id="QNG49475.1"/>
    </source>
</evidence>
<evidence type="ECO:0000313" key="3">
    <source>
        <dbReference type="Proteomes" id="UP000515377"/>
    </source>
</evidence>
<dbReference type="EMBL" id="CP060123">
    <property type="protein sequence ID" value="QNG49475.1"/>
    <property type="molecule type" value="Genomic_DNA"/>
</dbReference>
<accession>A0A9X7UG44</accession>
<reference evidence="2 3" key="1">
    <citation type="submission" date="2020-07" db="EMBL/GenBank/DDBJ databases">
        <title>Whole genome sequence of Sphingobium yanoikuyae A3.</title>
        <authorList>
            <person name="Han S.-S."/>
        </authorList>
    </citation>
    <scope>NUCLEOTIDE SEQUENCE [LARGE SCALE GENOMIC DNA]</scope>
    <source>
        <strain evidence="2 3">A3</strain>
        <plasmid evidence="2 3">unnamed1</plasmid>
    </source>
</reference>
<feature type="compositionally biased region" description="Basic residues" evidence="1">
    <location>
        <begin position="43"/>
        <end position="52"/>
    </location>
</feature>
<organism evidence="2 3">
    <name type="scientific">Sphingobium yanoikuyae</name>
    <name type="common">Sphingomonas yanoikuyae</name>
    <dbReference type="NCBI Taxonomy" id="13690"/>
    <lineage>
        <taxon>Bacteria</taxon>
        <taxon>Pseudomonadati</taxon>
        <taxon>Pseudomonadota</taxon>
        <taxon>Alphaproteobacteria</taxon>
        <taxon>Sphingomonadales</taxon>
        <taxon>Sphingomonadaceae</taxon>
        <taxon>Sphingobium</taxon>
    </lineage>
</organism>
<protein>
    <submittedName>
        <fullName evidence="2">Uncharacterized protein</fullName>
    </submittedName>
</protein>
<dbReference type="AlphaFoldDB" id="A0A9X7UG44"/>
<sequence length="153" mass="17051">MALMLISVLALVALGMWWIGLSARYQAPQPPVYVSKAAPAPRIQRRASKAPRARSAGQVGNHPSVKSVSSRAITIEMPLPRREPGPFETDLDLPRCHHLPLAFDTGLSSLNPYTGLDDDPFGDPEIERLLERYLPQQRSRFHDAAPHRKESRP</sequence>
<feature type="region of interest" description="Disordered" evidence="1">
    <location>
        <begin position="38"/>
        <end position="88"/>
    </location>
</feature>